<feature type="domain" description="Peptidase M16 C-terminal" evidence="1">
    <location>
        <begin position="1"/>
        <end position="132"/>
    </location>
</feature>
<proteinExistence type="predicted"/>
<comment type="caution">
    <text evidence="2">The sequence shown here is derived from an EMBL/GenBank/DDBJ whole genome shotgun (WGS) entry which is preliminary data.</text>
</comment>
<evidence type="ECO:0000259" key="1">
    <source>
        <dbReference type="Pfam" id="PF05193"/>
    </source>
</evidence>
<protein>
    <submittedName>
        <fullName evidence="2">Insulinase family protein</fullName>
    </submittedName>
</protein>
<reference evidence="2 3" key="1">
    <citation type="submission" date="2019-02" db="EMBL/GenBank/DDBJ databases">
        <title>Novel genomic isolates of S. pyogenes and S. dysgalactiae subsp. equisimilis associated to necrotising fasciitis (NSTI).</title>
        <authorList>
            <person name="Barrantes I."/>
        </authorList>
    </citation>
    <scope>NUCLEOTIDE SEQUENCE [LARGE SCALE GENOMIC DNA]</scope>
    <source>
        <strain evidence="2 3">SPY5003</strain>
    </source>
</reference>
<gene>
    <name evidence="2" type="ORF">E0F67_12180</name>
</gene>
<dbReference type="Gene3D" id="3.30.830.10">
    <property type="entry name" value="Metalloenzyme, LuxS/M16 peptidase-like"/>
    <property type="match status" value="1"/>
</dbReference>
<dbReference type="EMBL" id="SJLI01000562">
    <property type="protein sequence ID" value="TYK87515.1"/>
    <property type="molecule type" value="Genomic_DNA"/>
</dbReference>
<organism evidence="2 3">
    <name type="scientific">Streptococcus pyogenes</name>
    <dbReference type="NCBI Taxonomy" id="1314"/>
    <lineage>
        <taxon>Bacteria</taxon>
        <taxon>Bacillati</taxon>
        <taxon>Bacillota</taxon>
        <taxon>Bacilli</taxon>
        <taxon>Lactobacillales</taxon>
        <taxon>Streptococcaceae</taxon>
        <taxon>Streptococcus</taxon>
    </lineage>
</organism>
<evidence type="ECO:0000313" key="3">
    <source>
        <dbReference type="Proteomes" id="UP000325300"/>
    </source>
</evidence>
<feature type="non-terminal residue" evidence="2">
    <location>
        <position position="1"/>
    </location>
</feature>
<sequence length="143" mass="16293">HPSNMSLLVIGDIDVDEIFAAIQTFQKALPSSEEKMVIVEELHHYPVIPSSSIDMDVATAKLVVGFRGHLVLDNYSLLTYRVALKLLLAMLLGWTSKTYHEWYEEGKIDDSFDIEIEIQDDFQFILISLDTAEPIAMSNHIRR</sequence>
<dbReference type="Proteomes" id="UP000325300">
    <property type="component" value="Unassembled WGS sequence"/>
</dbReference>
<dbReference type="InterPro" id="IPR007863">
    <property type="entry name" value="Peptidase_M16_C"/>
</dbReference>
<dbReference type="AlphaFoldDB" id="A0A5S4T4Z8"/>
<dbReference type="RefSeq" id="WP_148845745.1">
    <property type="nucleotide sequence ID" value="NZ_SJLI01000562.1"/>
</dbReference>
<evidence type="ECO:0000313" key="2">
    <source>
        <dbReference type="EMBL" id="TYK87515.1"/>
    </source>
</evidence>
<feature type="non-terminal residue" evidence="2">
    <location>
        <position position="143"/>
    </location>
</feature>
<dbReference type="Pfam" id="PF05193">
    <property type="entry name" value="Peptidase_M16_C"/>
    <property type="match status" value="1"/>
</dbReference>
<accession>A0A5S4T4Z8</accession>
<name>A0A5S4T4Z8_STRPY</name>